<dbReference type="SUPFAM" id="SSF52833">
    <property type="entry name" value="Thioredoxin-like"/>
    <property type="match status" value="1"/>
</dbReference>
<dbReference type="InterPro" id="IPR036249">
    <property type="entry name" value="Thioredoxin-like_sf"/>
</dbReference>
<dbReference type="InterPro" id="IPR019734">
    <property type="entry name" value="TPR_rpt"/>
</dbReference>
<dbReference type="InterPro" id="IPR011990">
    <property type="entry name" value="TPR-like_helical_dom_sf"/>
</dbReference>
<dbReference type="Gene3D" id="1.25.40.10">
    <property type="entry name" value="Tetratricopeptide repeat domain"/>
    <property type="match status" value="1"/>
</dbReference>
<sequence length="184" mass="20556">MEHTGGDAARPFVERARTTFPTVVDEHGVTSTLLGFKAVPNGVLVDGDGVLRWAKYGGFSIDKPEDVAVVERFLGGGDPGPSPVQATPYTLGPVERELVDTKLRLGRLLESLNRRDEAVTEWRAALRLDPENLVIRKQIWAARHPERFHPTIDWDWQRERLKREREDEIAAGICGPDGCPVPWA</sequence>
<gene>
    <name evidence="2" type="ORF">AVDCRST_MAG73-3014</name>
</gene>
<accession>A0A6J4UKK5</accession>
<dbReference type="EMBL" id="CADCWE010000202">
    <property type="protein sequence ID" value="CAA9553436.1"/>
    <property type="molecule type" value="Genomic_DNA"/>
</dbReference>
<evidence type="ECO:0000313" key="2">
    <source>
        <dbReference type="EMBL" id="CAA9553436.1"/>
    </source>
</evidence>
<dbReference type="Gene3D" id="3.40.30.10">
    <property type="entry name" value="Glutaredoxin"/>
    <property type="match status" value="1"/>
</dbReference>
<dbReference type="SUPFAM" id="SSF48452">
    <property type="entry name" value="TPR-like"/>
    <property type="match status" value="1"/>
</dbReference>
<organism evidence="2">
    <name type="scientific">uncultured Thermomicrobiales bacterium</name>
    <dbReference type="NCBI Taxonomy" id="1645740"/>
    <lineage>
        <taxon>Bacteria</taxon>
        <taxon>Pseudomonadati</taxon>
        <taxon>Thermomicrobiota</taxon>
        <taxon>Thermomicrobia</taxon>
        <taxon>Thermomicrobiales</taxon>
        <taxon>environmental samples</taxon>
    </lineage>
</organism>
<evidence type="ECO:0000256" key="1">
    <source>
        <dbReference type="PROSITE-ProRule" id="PRU00339"/>
    </source>
</evidence>
<proteinExistence type="predicted"/>
<dbReference type="PROSITE" id="PS50005">
    <property type="entry name" value="TPR"/>
    <property type="match status" value="1"/>
</dbReference>
<keyword evidence="1" id="KW-0802">TPR repeat</keyword>
<dbReference type="AlphaFoldDB" id="A0A6J4UKK5"/>
<protein>
    <submittedName>
        <fullName evidence="2">Uncharacterized protein</fullName>
    </submittedName>
</protein>
<feature type="repeat" description="TPR" evidence="1">
    <location>
        <begin position="99"/>
        <end position="132"/>
    </location>
</feature>
<reference evidence="2" key="1">
    <citation type="submission" date="2020-02" db="EMBL/GenBank/DDBJ databases">
        <authorList>
            <person name="Meier V. D."/>
        </authorList>
    </citation>
    <scope>NUCLEOTIDE SEQUENCE</scope>
    <source>
        <strain evidence="2">AVDCRST_MAG73</strain>
    </source>
</reference>
<name>A0A6J4UKK5_9BACT</name>